<dbReference type="Proteomes" id="UP000494108">
    <property type="component" value="Unassembled WGS sequence"/>
</dbReference>
<dbReference type="PROSITE" id="PS51257">
    <property type="entry name" value="PROKAR_LIPOPROTEIN"/>
    <property type="match status" value="1"/>
</dbReference>
<dbReference type="PANTHER" id="PTHR10612:SF34">
    <property type="entry name" value="APOLIPOPROTEIN D"/>
    <property type="match status" value="1"/>
</dbReference>
<dbReference type="InterPro" id="IPR000566">
    <property type="entry name" value="Lipocln_cytosolic_FA-bd_dom"/>
</dbReference>
<dbReference type="InterPro" id="IPR047202">
    <property type="entry name" value="Lipocalin_Blc-like_dom"/>
</dbReference>
<name>A0A6S6ZXL2_9BURK</name>
<dbReference type="InterPro" id="IPR022272">
    <property type="entry name" value="Lipocalin_CS"/>
</dbReference>
<evidence type="ECO:0000259" key="4">
    <source>
        <dbReference type="Pfam" id="PF08212"/>
    </source>
</evidence>
<dbReference type="EMBL" id="CADIJX010000002">
    <property type="protein sequence ID" value="CAB3642730.1"/>
    <property type="molecule type" value="Genomic_DNA"/>
</dbReference>
<evidence type="ECO:0000256" key="3">
    <source>
        <dbReference type="SAM" id="MobiDB-lite"/>
    </source>
</evidence>
<evidence type="ECO:0000313" key="6">
    <source>
        <dbReference type="Proteomes" id="UP000494108"/>
    </source>
</evidence>
<keyword evidence="6" id="KW-1185">Reference proteome</keyword>
<dbReference type="InterPro" id="IPR022271">
    <property type="entry name" value="Lipocalin_ApoD"/>
</dbReference>
<dbReference type="GO" id="GO:0006950">
    <property type="term" value="P:response to stress"/>
    <property type="evidence" value="ECO:0007669"/>
    <property type="project" value="UniProtKB-ARBA"/>
</dbReference>
<accession>A0A6S6ZXL2</accession>
<dbReference type="Pfam" id="PF08212">
    <property type="entry name" value="Lipocalin_2"/>
    <property type="match status" value="1"/>
</dbReference>
<dbReference type="GO" id="GO:0008289">
    <property type="term" value="F:lipid binding"/>
    <property type="evidence" value="ECO:0007669"/>
    <property type="project" value="UniProtKB-UniRule"/>
</dbReference>
<comment type="subcellular location">
    <subcellularLocation>
        <location evidence="2">Cell outer membrane</location>
    </subcellularLocation>
</comment>
<protein>
    <recommendedName>
        <fullName evidence="2">Outer membrane lipoprotein Blc</fullName>
    </recommendedName>
</protein>
<gene>
    <name evidence="5" type="primary">blc_1</name>
    <name evidence="5" type="ORF">LMG3431_02256</name>
</gene>
<keyword evidence="2" id="KW-0472">Membrane</keyword>
<dbReference type="CDD" id="cd19438">
    <property type="entry name" value="lipocalin_Blc-like"/>
    <property type="match status" value="1"/>
</dbReference>
<dbReference type="PIRSF" id="PIRSF036893">
    <property type="entry name" value="Lipocalin_ApoD"/>
    <property type="match status" value="1"/>
</dbReference>
<reference evidence="5 6" key="1">
    <citation type="submission" date="2020-04" db="EMBL/GenBank/DDBJ databases">
        <authorList>
            <person name="De Canck E."/>
        </authorList>
    </citation>
    <scope>NUCLEOTIDE SEQUENCE [LARGE SCALE GENOMIC DNA]</scope>
    <source>
        <strain evidence="5 6">LMG 3431</strain>
    </source>
</reference>
<feature type="compositionally biased region" description="Low complexity" evidence="3">
    <location>
        <begin position="179"/>
        <end position="190"/>
    </location>
</feature>
<sequence>MREFARAPLVARMAAGMIVGVMALAGCGSPPPMPPVTQVDISRFMGDWYVIAGIPSWPERQSFNAVESYALLPDGRIQTTFRYRHGGFGADVETMRPVGTVQPDTGNAVWGMQFIWPIQAEYVIAYLDEHYPQTIIGRTKRDYVWIMARTPSLPDAEYARLVDKVRDLGYDPAQLRKVPQQWPEQGPEQGAAPRTSPEPGKAH</sequence>
<dbReference type="Gene3D" id="2.40.128.20">
    <property type="match status" value="1"/>
</dbReference>
<dbReference type="AlphaFoldDB" id="A0A6S6ZXL2"/>
<organism evidence="5 6">
    <name type="scientific">Achromobacter pestifer</name>
    <dbReference type="NCBI Taxonomy" id="1353889"/>
    <lineage>
        <taxon>Bacteria</taxon>
        <taxon>Pseudomonadati</taxon>
        <taxon>Pseudomonadota</taxon>
        <taxon>Betaproteobacteria</taxon>
        <taxon>Burkholderiales</taxon>
        <taxon>Alcaligenaceae</taxon>
        <taxon>Achromobacter</taxon>
    </lineage>
</organism>
<feature type="domain" description="Lipocalin/cytosolic fatty-acid binding" evidence="4">
    <location>
        <begin position="39"/>
        <end position="180"/>
    </location>
</feature>
<comment type="function">
    <text evidence="2">Involved in the storage or transport of lipids necessary for membrane maintenance under stressful conditions. Displays a binding preference for lysophospholipids.</text>
</comment>
<keyword evidence="2" id="KW-0446">Lipid-binding</keyword>
<evidence type="ECO:0000256" key="1">
    <source>
        <dbReference type="ARBA" id="ARBA00006889"/>
    </source>
</evidence>
<dbReference type="PANTHER" id="PTHR10612">
    <property type="entry name" value="APOLIPOPROTEIN D"/>
    <property type="match status" value="1"/>
</dbReference>
<dbReference type="RefSeq" id="WP_175174532.1">
    <property type="nucleotide sequence ID" value="NZ_CADIJX010000002.1"/>
</dbReference>
<evidence type="ECO:0000313" key="5">
    <source>
        <dbReference type="EMBL" id="CAB3642730.1"/>
    </source>
</evidence>
<keyword evidence="2" id="KW-0998">Cell outer membrane</keyword>
<comment type="similarity">
    <text evidence="1 2">Belongs to the calycin superfamily. Lipocalin family.</text>
</comment>
<keyword evidence="2 5" id="KW-0449">Lipoprotein</keyword>
<comment type="subunit">
    <text evidence="2">Homodimer.</text>
</comment>
<dbReference type="SUPFAM" id="SSF50814">
    <property type="entry name" value="Lipocalins"/>
    <property type="match status" value="1"/>
</dbReference>
<dbReference type="PROSITE" id="PS00213">
    <property type="entry name" value="LIPOCALIN"/>
    <property type="match status" value="1"/>
</dbReference>
<dbReference type="GO" id="GO:0009279">
    <property type="term" value="C:cell outer membrane"/>
    <property type="evidence" value="ECO:0007669"/>
    <property type="project" value="UniProtKB-SubCell"/>
</dbReference>
<proteinExistence type="inferred from homology"/>
<dbReference type="InterPro" id="IPR012674">
    <property type="entry name" value="Calycin"/>
</dbReference>
<evidence type="ECO:0000256" key="2">
    <source>
        <dbReference type="PIRNR" id="PIRNR036893"/>
    </source>
</evidence>
<feature type="region of interest" description="Disordered" evidence="3">
    <location>
        <begin position="173"/>
        <end position="203"/>
    </location>
</feature>